<evidence type="ECO:0000256" key="5">
    <source>
        <dbReference type="ARBA" id="ARBA00022777"/>
    </source>
</evidence>
<keyword evidence="4" id="KW-0677">Repeat</keyword>
<gene>
    <name evidence="8" type="ORF">ACFO0C_33890</name>
</gene>
<feature type="domain" description="KaiC" evidence="7">
    <location>
        <begin position="238"/>
        <end position="470"/>
    </location>
</feature>
<organism evidence="8 9">
    <name type="scientific">Actinoplanes subglobosus</name>
    <dbReference type="NCBI Taxonomy" id="1547892"/>
    <lineage>
        <taxon>Bacteria</taxon>
        <taxon>Bacillati</taxon>
        <taxon>Actinomycetota</taxon>
        <taxon>Actinomycetes</taxon>
        <taxon>Micromonosporales</taxon>
        <taxon>Micromonosporaceae</taxon>
        <taxon>Actinoplanes</taxon>
    </lineage>
</organism>
<protein>
    <recommendedName>
        <fullName evidence="1">non-specific serine/threonine protein kinase</fullName>
        <ecNumber evidence="1">2.7.11.1</ecNumber>
    </recommendedName>
</protein>
<feature type="domain" description="KaiC" evidence="7">
    <location>
        <begin position="2"/>
        <end position="235"/>
    </location>
</feature>
<dbReference type="PANTHER" id="PTHR42926">
    <property type="match status" value="1"/>
</dbReference>
<evidence type="ECO:0000256" key="4">
    <source>
        <dbReference type="ARBA" id="ARBA00022737"/>
    </source>
</evidence>
<evidence type="ECO:0000313" key="8">
    <source>
        <dbReference type="EMBL" id="MFC4069945.1"/>
    </source>
</evidence>
<reference evidence="9" key="1">
    <citation type="journal article" date="2019" name="Int. J. Syst. Evol. Microbiol.">
        <title>The Global Catalogue of Microorganisms (GCM) 10K type strain sequencing project: providing services to taxonomists for standard genome sequencing and annotation.</title>
        <authorList>
            <consortium name="The Broad Institute Genomics Platform"/>
            <consortium name="The Broad Institute Genome Sequencing Center for Infectious Disease"/>
            <person name="Wu L."/>
            <person name="Ma J."/>
        </authorList>
    </citation>
    <scope>NUCLEOTIDE SEQUENCE [LARGE SCALE GENOMIC DNA]</scope>
    <source>
        <strain evidence="9">TBRC 5832</strain>
    </source>
</reference>
<evidence type="ECO:0000256" key="1">
    <source>
        <dbReference type="ARBA" id="ARBA00012513"/>
    </source>
</evidence>
<evidence type="ECO:0000313" key="9">
    <source>
        <dbReference type="Proteomes" id="UP001595867"/>
    </source>
</evidence>
<evidence type="ECO:0000256" key="2">
    <source>
        <dbReference type="ARBA" id="ARBA00022553"/>
    </source>
</evidence>
<dbReference type="Gene3D" id="3.40.50.300">
    <property type="entry name" value="P-loop containing nucleotide triphosphate hydrolases"/>
    <property type="match status" value="2"/>
</dbReference>
<dbReference type="RefSeq" id="WP_378070839.1">
    <property type="nucleotide sequence ID" value="NZ_JBHSBL010000023.1"/>
</dbReference>
<dbReference type="Pfam" id="PF06745">
    <property type="entry name" value="ATPase"/>
    <property type="match status" value="2"/>
</dbReference>
<keyword evidence="6" id="KW-0378">Hydrolase</keyword>
<evidence type="ECO:0000256" key="6">
    <source>
        <dbReference type="ARBA" id="ARBA00022801"/>
    </source>
</evidence>
<dbReference type="InterPro" id="IPR030665">
    <property type="entry name" value="KaiC"/>
</dbReference>
<dbReference type="SUPFAM" id="SSF52540">
    <property type="entry name" value="P-loop containing nucleoside triphosphate hydrolases"/>
    <property type="match status" value="2"/>
</dbReference>
<name>A0ABV8J7J1_9ACTN</name>
<proteinExistence type="predicted"/>
<evidence type="ECO:0000256" key="3">
    <source>
        <dbReference type="ARBA" id="ARBA00022679"/>
    </source>
</evidence>
<dbReference type="InterPro" id="IPR027417">
    <property type="entry name" value="P-loop_NTPase"/>
</dbReference>
<evidence type="ECO:0000259" key="7">
    <source>
        <dbReference type="PROSITE" id="PS51146"/>
    </source>
</evidence>
<dbReference type="Proteomes" id="UP001595867">
    <property type="component" value="Unassembled WGS sequence"/>
</dbReference>
<comment type="caution">
    <text evidence="8">The sequence shown here is derived from an EMBL/GenBank/DDBJ whole genome shotgun (WGS) entry which is preliminary data.</text>
</comment>
<dbReference type="PIRSF" id="PIRSF039117">
    <property type="entry name" value="KaiC"/>
    <property type="match status" value="1"/>
</dbReference>
<keyword evidence="2" id="KW-0597">Phosphoprotein</keyword>
<dbReference type="InterPro" id="IPR051347">
    <property type="entry name" value="Circadian_clock_KaiC-rel"/>
</dbReference>
<dbReference type="EC" id="2.7.11.1" evidence="1"/>
<dbReference type="InterPro" id="IPR014774">
    <property type="entry name" value="KaiC-like_dom"/>
</dbReference>
<keyword evidence="9" id="KW-1185">Reference proteome</keyword>
<sequence length="486" mass="52964">MTRLTSGQTDLDLILGGGFEPGSTVVVAGPPGSGKTILAQQICFAVASAEHKAVYYTTWSEPHSKLVKHLREFTFFVPEHLGPRVEYVHLGDLLREGTGNDLAPMFDEVLRKAFDDQPAVLVIDSTRMLRDFVSEHELRMSLYDLVSKVAHSGAVLLLLGEYTLEETQSSAEFTLADGIVQLSYHSREPIDRRGLRVIKMRGAPHLQGTHTVHITSDGLQVYPRIESMQPDEGVPGPRRIPTGISGLDTLMGGGVPDSDATLVLGPTGVGKTISSLHFIAEGLARGERCLYISFQDPAEELIQMADRFGWDFTAARTAGTLDISHVPVGNLDLDGLATVARRSLSEKATTRIVIDSLAEMAYTAREAERFPAYLRSLLGLIRGAGACLWVTSETRTIGPAEEPLAGLMFLFHNVIQLRYIEHCREIGRAATVLKMRNSSHDHAVHAYHITETGAAVGDPLDHVTGMLGWSALRDCPITAADDKSTH</sequence>
<keyword evidence="5" id="KW-0418">Kinase</keyword>
<dbReference type="PROSITE" id="PS51146">
    <property type="entry name" value="KAIC"/>
    <property type="match status" value="2"/>
</dbReference>
<accession>A0ABV8J7J1</accession>
<keyword evidence="3" id="KW-0808">Transferase</keyword>
<dbReference type="InterPro" id="IPR010624">
    <property type="entry name" value="KaiC_dom"/>
</dbReference>
<dbReference type="EMBL" id="JBHSBL010000023">
    <property type="protein sequence ID" value="MFC4069945.1"/>
    <property type="molecule type" value="Genomic_DNA"/>
</dbReference>
<dbReference type="PANTHER" id="PTHR42926:SF1">
    <property type="entry name" value="CIRCADIAN CLOCK OSCILLATOR PROTEIN KAIC 1"/>
    <property type="match status" value="1"/>
</dbReference>